<keyword evidence="16" id="KW-1185">Reference proteome</keyword>
<keyword evidence="4 12" id="KW-0863">Zinc-finger</keyword>
<keyword evidence="7" id="KW-0269">Exonuclease</keyword>
<organism evidence="15 16">
    <name type="scientific">Engystomops pustulosus</name>
    <name type="common">Tungara frog</name>
    <name type="synonym">Physalaemus pustulosus</name>
    <dbReference type="NCBI Taxonomy" id="76066"/>
    <lineage>
        <taxon>Eukaryota</taxon>
        <taxon>Metazoa</taxon>
        <taxon>Chordata</taxon>
        <taxon>Craniata</taxon>
        <taxon>Vertebrata</taxon>
        <taxon>Euteleostomi</taxon>
        <taxon>Amphibia</taxon>
        <taxon>Batrachia</taxon>
        <taxon>Anura</taxon>
        <taxon>Neobatrachia</taxon>
        <taxon>Hyloidea</taxon>
        <taxon>Leptodactylidae</taxon>
        <taxon>Leiuperinae</taxon>
        <taxon>Engystomops</taxon>
    </lineage>
</organism>
<evidence type="ECO:0000256" key="13">
    <source>
        <dbReference type="SAM" id="MobiDB-lite"/>
    </source>
</evidence>
<dbReference type="InterPro" id="IPR036397">
    <property type="entry name" value="RNaseH_sf"/>
</dbReference>
<evidence type="ECO:0000256" key="10">
    <source>
        <dbReference type="ARBA" id="ARBA00068097"/>
    </source>
</evidence>
<dbReference type="InterPro" id="IPR047201">
    <property type="entry name" value="ERI-1_3'hExo-like"/>
</dbReference>
<dbReference type="InterPro" id="IPR012337">
    <property type="entry name" value="RNaseH-like_sf"/>
</dbReference>
<feature type="region of interest" description="Disordered" evidence="13">
    <location>
        <begin position="280"/>
        <end position="343"/>
    </location>
</feature>
<comment type="cofactor">
    <cofactor evidence="1">
        <name>Mg(2+)</name>
        <dbReference type="ChEBI" id="CHEBI:18420"/>
    </cofactor>
</comment>
<proteinExistence type="inferred from homology"/>
<keyword evidence="3" id="KW-0479">Metal-binding</keyword>
<evidence type="ECO:0000256" key="6">
    <source>
        <dbReference type="ARBA" id="ARBA00022833"/>
    </source>
</evidence>
<dbReference type="Pfam" id="PF06839">
    <property type="entry name" value="Zn_ribbon_GRF"/>
    <property type="match status" value="1"/>
</dbReference>
<evidence type="ECO:0000256" key="11">
    <source>
        <dbReference type="ARBA" id="ARBA00083876"/>
    </source>
</evidence>
<dbReference type="FunFam" id="3.30.420.10:FF:000062">
    <property type="entry name" value="ERI1 exoribonuclease 2 isoform X1"/>
    <property type="match status" value="1"/>
</dbReference>
<sequence>MVSEHTVLCIYSNIPPALYKSVCNTQRRTGKARPVIRMTTKQLAKQLGLIRRSSKLSLNAKDSSSPKSKQFFDYLIVIDFESTCWKDTKHYGQEIIEFPAVLLNTSSGVIESEFHTYVQPQEHPILSDFCTELTGIKQQQVDAGVPLKICLSQFSTWIQKLQKERAIVFPGLLPTHACAEQKMCGFVTWSDWDLGVCLLYECKRKQLRKPDILNSWIDLRLAYKLFYNRKPQGLNGALQDVGIEFSGREHSGLDDSRNTARLAWRMICDGCVMKITKSLDKVPPNSSARPGPSVTAQSHNPGQSNVRHASTVVKEDGQDSRSSLTSDKTKDPRPQQPHSINNQYTMAVTKCLKGSETHQTLINGLSTTLGNDNKYRFPPRRSLGPMPNVKQIGAITSTPLDHSPHGGAHVLLSTTVLTVNDVSALDMDSSSDLSILADWEEAAVIEDSQHDKHESPAEELDLLAADSPSSAVLMLKNNMENRKSMNSTANFHTKSVVYKSPDTTIYNVNLKKPVSNGSTFKLPSALGNRSSAPAVSTEQKSKTSTLLDYFPKRKLSSVSFYSPPKKLPFAIHEDPSNRSLPVTTGVSRNVLKSSVNVTRTFGGTKSNRITAPMCHCGRRAKKLTVSNPGPNQGRVFYSCSVRKRNDDSGKGCNYFKWEEALLKEKSADMSALLSTSGLCTSFNKSLISTGSSKPLIKLRPSMRT</sequence>
<dbReference type="Gene3D" id="3.30.420.10">
    <property type="entry name" value="Ribonuclease H-like superfamily/Ribonuclease H"/>
    <property type="match status" value="1"/>
</dbReference>
<keyword evidence="2" id="KW-0540">Nuclease</keyword>
<dbReference type="PROSITE" id="PS51999">
    <property type="entry name" value="ZF_GRF"/>
    <property type="match status" value="1"/>
</dbReference>
<dbReference type="InterPro" id="IPR010666">
    <property type="entry name" value="Znf_GRF"/>
</dbReference>
<evidence type="ECO:0000256" key="7">
    <source>
        <dbReference type="ARBA" id="ARBA00022839"/>
    </source>
</evidence>
<dbReference type="Pfam" id="PF00929">
    <property type="entry name" value="RNase_T"/>
    <property type="match status" value="1"/>
</dbReference>
<comment type="caution">
    <text evidence="15">The sequence shown here is derived from an EMBL/GenBank/DDBJ whole genome shotgun (WGS) entry which is preliminary data.</text>
</comment>
<comment type="similarity">
    <text evidence="9">Belongs to the ERI2 family.</text>
</comment>
<dbReference type="GO" id="GO:0008270">
    <property type="term" value="F:zinc ion binding"/>
    <property type="evidence" value="ECO:0007669"/>
    <property type="project" value="UniProtKB-KW"/>
</dbReference>
<protein>
    <recommendedName>
        <fullName evidence="10">ERI1 exoribonuclease 2</fullName>
    </recommendedName>
    <alternativeName>
        <fullName evidence="11">Exonuclease domain-containing protein 1</fullName>
    </alternativeName>
</protein>
<dbReference type="PANTHER" id="PTHR23044">
    <property type="entry name" value="3'-5' EXONUCLEASE ERI1-RELATED"/>
    <property type="match status" value="1"/>
</dbReference>
<evidence type="ECO:0000313" key="15">
    <source>
        <dbReference type="EMBL" id="KAG8558070.1"/>
    </source>
</evidence>
<dbReference type="AlphaFoldDB" id="A0AAV7ABA1"/>
<dbReference type="PANTHER" id="PTHR23044:SF61">
    <property type="entry name" value="3'-5' EXORIBONUCLEASE 1-RELATED"/>
    <property type="match status" value="1"/>
</dbReference>
<evidence type="ECO:0000256" key="1">
    <source>
        <dbReference type="ARBA" id="ARBA00001946"/>
    </source>
</evidence>
<keyword evidence="5" id="KW-0378">Hydrolase</keyword>
<gene>
    <name evidence="15" type="ORF">GDO81_016847</name>
</gene>
<evidence type="ECO:0000256" key="8">
    <source>
        <dbReference type="ARBA" id="ARBA00022842"/>
    </source>
</evidence>
<evidence type="ECO:0000256" key="2">
    <source>
        <dbReference type="ARBA" id="ARBA00022722"/>
    </source>
</evidence>
<evidence type="ECO:0000256" key="5">
    <source>
        <dbReference type="ARBA" id="ARBA00022801"/>
    </source>
</evidence>
<dbReference type="EMBL" id="WNYA01000008">
    <property type="protein sequence ID" value="KAG8558070.1"/>
    <property type="molecule type" value="Genomic_DNA"/>
</dbReference>
<accession>A0AAV7ABA1</accession>
<reference evidence="15" key="1">
    <citation type="thesis" date="2020" institute="ProQuest LLC" country="789 East Eisenhower Parkway, Ann Arbor, MI, USA">
        <title>Comparative Genomics and Chromosome Evolution.</title>
        <authorList>
            <person name="Mudd A.B."/>
        </authorList>
    </citation>
    <scope>NUCLEOTIDE SEQUENCE</scope>
    <source>
        <strain evidence="15">237g6f4</strain>
        <tissue evidence="15">Blood</tissue>
    </source>
</reference>
<feature type="domain" description="GRF-type" evidence="14">
    <location>
        <begin position="614"/>
        <end position="661"/>
    </location>
</feature>
<evidence type="ECO:0000256" key="9">
    <source>
        <dbReference type="ARBA" id="ARBA00038042"/>
    </source>
</evidence>
<dbReference type="GO" id="GO:0000175">
    <property type="term" value="F:3'-5'-RNA exonuclease activity"/>
    <property type="evidence" value="ECO:0007669"/>
    <property type="project" value="InterPro"/>
</dbReference>
<feature type="compositionally biased region" description="Polar residues" evidence="13">
    <location>
        <begin position="284"/>
        <end position="308"/>
    </location>
</feature>
<dbReference type="GO" id="GO:0003676">
    <property type="term" value="F:nucleic acid binding"/>
    <property type="evidence" value="ECO:0007669"/>
    <property type="project" value="InterPro"/>
</dbReference>
<keyword evidence="6" id="KW-0862">Zinc</keyword>
<dbReference type="InterPro" id="IPR013520">
    <property type="entry name" value="Ribonucl_H"/>
</dbReference>
<dbReference type="SUPFAM" id="SSF53098">
    <property type="entry name" value="Ribonuclease H-like"/>
    <property type="match status" value="1"/>
</dbReference>
<evidence type="ECO:0000256" key="12">
    <source>
        <dbReference type="PROSITE-ProRule" id="PRU01343"/>
    </source>
</evidence>
<evidence type="ECO:0000259" key="14">
    <source>
        <dbReference type="PROSITE" id="PS51999"/>
    </source>
</evidence>
<evidence type="ECO:0000256" key="4">
    <source>
        <dbReference type="ARBA" id="ARBA00022771"/>
    </source>
</evidence>
<dbReference type="SMART" id="SM00479">
    <property type="entry name" value="EXOIII"/>
    <property type="match status" value="1"/>
</dbReference>
<dbReference type="Proteomes" id="UP000824782">
    <property type="component" value="Unassembled WGS sequence"/>
</dbReference>
<name>A0AAV7ABA1_ENGPU</name>
<evidence type="ECO:0000313" key="16">
    <source>
        <dbReference type="Proteomes" id="UP000824782"/>
    </source>
</evidence>
<dbReference type="CDD" id="cd06133">
    <property type="entry name" value="ERI-1_3'hExo_like"/>
    <property type="match status" value="1"/>
</dbReference>
<dbReference type="InterPro" id="IPR051274">
    <property type="entry name" value="3-5_Exoribonuclease"/>
</dbReference>
<evidence type="ECO:0000256" key="3">
    <source>
        <dbReference type="ARBA" id="ARBA00022723"/>
    </source>
</evidence>
<keyword evidence="8" id="KW-0460">Magnesium</keyword>